<keyword evidence="4 6" id="KW-1133">Transmembrane helix</keyword>
<keyword evidence="3 6" id="KW-0812">Transmembrane</keyword>
<accession>A0A7R9MUT4</accession>
<comment type="subcellular location">
    <subcellularLocation>
        <location evidence="1">Membrane</location>
        <topology evidence="1">Multi-pass membrane protein</topology>
    </subcellularLocation>
</comment>
<keyword evidence="5 6" id="KW-0472">Membrane</keyword>
<feature type="transmembrane region" description="Helical" evidence="6">
    <location>
        <begin position="84"/>
        <end position="104"/>
    </location>
</feature>
<proteinExistence type="predicted"/>
<dbReference type="SUPFAM" id="SSF103473">
    <property type="entry name" value="MFS general substrate transporter"/>
    <property type="match status" value="1"/>
</dbReference>
<evidence type="ECO:0000256" key="6">
    <source>
        <dbReference type="SAM" id="Phobius"/>
    </source>
</evidence>
<keyword evidence="2" id="KW-0813">Transport</keyword>
<evidence type="ECO:0000313" key="8">
    <source>
        <dbReference type="EMBL" id="CAD7668521.1"/>
    </source>
</evidence>
<dbReference type="Gene3D" id="1.20.1250.20">
    <property type="entry name" value="MFS general substrate transporter like domains"/>
    <property type="match status" value="1"/>
</dbReference>
<evidence type="ECO:0000256" key="4">
    <source>
        <dbReference type="ARBA" id="ARBA00022989"/>
    </source>
</evidence>
<dbReference type="InterPro" id="IPR052983">
    <property type="entry name" value="MFS_Riboflavin_Transporter"/>
</dbReference>
<keyword evidence="9" id="KW-1185">Reference proteome</keyword>
<dbReference type="PROSITE" id="PS50850">
    <property type="entry name" value="MFS"/>
    <property type="match status" value="1"/>
</dbReference>
<evidence type="ECO:0000256" key="1">
    <source>
        <dbReference type="ARBA" id="ARBA00004141"/>
    </source>
</evidence>
<dbReference type="GO" id="GO:0016020">
    <property type="term" value="C:membrane"/>
    <property type="evidence" value="ECO:0007669"/>
    <property type="project" value="UniProtKB-SubCell"/>
</dbReference>
<dbReference type="AlphaFoldDB" id="A0A7R9MUT4"/>
<sequence length="126" mass="13786">ASVFNAFGRIVWGQVLDKTSFKTSFIAVCALLTGLILTFITTQSFNSKLLYFMWVSAIFFSFSGIFVIFPTATAQVFGKTNAGTIYGLLFTAPALSSLIGALLFQIIQHELGWFGSFFMVAVLTVL</sequence>
<evidence type="ECO:0000256" key="3">
    <source>
        <dbReference type="ARBA" id="ARBA00022692"/>
    </source>
</evidence>
<dbReference type="InterPro" id="IPR020846">
    <property type="entry name" value="MFS_dom"/>
</dbReference>
<feature type="transmembrane region" description="Helical" evidence="6">
    <location>
        <begin position="49"/>
        <end position="72"/>
    </location>
</feature>
<feature type="domain" description="Major facilitator superfamily (MFS) profile" evidence="7">
    <location>
        <begin position="1"/>
        <end position="126"/>
    </location>
</feature>
<dbReference type="OrthoDB" id="410267at2759"/>
<evidence type="ECO:0000313" key="9">
    <source>
        <dbReference type="Proteomes" id="UP000728032"/>
    </source>
</evidence>
<organism evidence="8">
    <name type="scientific">Oppiella nova</name>
    <dbReference type="NCBI Taxonomy" id="334625"/>
    <lineage>
        <taxon>Eukaryota</taxon>
        <taxon>Metazoa</taxon>
        <taxon>Ecdysozoa</taxon>
        <taxon>Arthropoda</taxon>
        <taxon>Chelicerata</taxon>
        <taxon>Arachnida</taxon>
        <taxon>Acari</taxon>
        <taxon>Acariformes</taxon>
        <taxon>Sarcoptiformes</taxon>
        <taxon>Oribatida</taxon>
        <taxon>Brachypylina</taxon>
        <taxon>Oppioidea</taxon>
        <taxon>Oppiidae</taxon>
        <taxon>Oppiella</taxon>
    </lineage>
</organism>
<evidence type="ECO:0000256" key="5">
    <source>
        <dbReference type="ARBA" id="ARBA00023136"/>
    </source>
</evidence>
<gene>
    <name evidence="8" type="ORF">ONB1V03_LOCUS23390</name>
</gene>
<dbReference type="PANTHER" id="PTHR43385">
    <property type="entry name" value="RIBOFLAVIN TRANSPORTER RIBJ"/>
    <property type="match status" value="1"/>
</dbReference>
<feature type="non-terminal residue" evidence="8">
    <location>
        <position position="126"/>
    </location>
</feature>
<dbReference type="EMBL" id="OC973980">
    <property type="protein sequence ID" value="CAD7668521.1"/>
    <property type="molecule type" value="Genomic_DNA"/>
</dbReference>
<name>A0A7R9MUT4_9ACAR</name>
<feature type="transmembrane region" description="Helical" evidence="6">
    <location>
        <begin position="24"/>
        <end position="42"/>
    </location>
</feature>
<protein>
    <recommendedName>
        <fullName evidence="7">Major facilitator superfamily (MFS) profile domain-containing protein</fullName>
    </recommendedName>
</protein>
<dbReference type="EMBL" id="CAJPVJ010059155">
    <property type="protein sequence ID" value="CAG2183970.1"/>
    <property type="molecule type" value="Genomic_DNA"/>
</dbReference>
<dbReference type="Proteomes" id="UP000728032">
    <property type="component" value="Unassembled WGS sequence"/>
</dbReference>
<evidence type="ECO:0000259" key="7">
    <source>
        <dbReference type="PROSITE" id="PS50850"/>
    </source>
</evidence>
<dbReference type="InterPro" id="IPR036259">
    <property type="entry name" value="MFS_trans_sf"/>
</dbReference>
<dbReference type="PANTHER" id="PTHR43385:SF1">
    <property type="entry name" value="RIBOFLAVIN TRANSPORTER RIBJ"/>
    <property type="match status" value="1"/>
</dbReference>
<evidence type="ECO:0000256" key="2">
    <source>
        <dbReference type="ARBA" id="ARBA00022448"/>
    </source>
</evidence>
<feature type="non-terminal residue" evidence="8">
    <location>
        <position position="1"/>
    </location>
</feature>
<dbReference type="GO" id="GO:0022857">
    <property type="term" value="F:transmembrane transporter activity"/>
    <property type="evidence" value="ECO:0007669"/>
    <property type="project" value="InterPro"/>
</dbReference>
<reference evidence="8" key="1">
    <citation type="submission" date="2020-11" db="EMBL/GenBank/DDBJ databases">
        <authorList>
            <person name="Tran Van P."/>
        </authorList>
    </citation>
    <scope>NUCLEOTIDE SEQUENCE</scope>
</reference>